<dbReference type="RefSeq" id="WP_186735786.1">
    <property type="nucleotide sequence ID" value="NZ_JABWRJ020000001.1"/>
</dbReference>
<dbReference type="PROSITE" id="PS51707">
    <property type="entry name" value="CYTH"/>
    <property type="match status" value="1"/>
</dbReference>
<dbReference type="InterPro" id="IPR023577">
    <property type="entry name" value="CYTH_domain"/>
</dbReference>
<dbReference type="Pfam" id="PF01928">
    <property type="entry name" value="CYTH"/>
    <property type="match status" value="1"/>
</dbReference>
<comment type="caution">
    <text evidence="2">The sequence shown here is derived from an EMBL/GenBank/DDBJ whole genome shotgun (WGS) entry which is preliminary data.</text>
</comment>
<feature type="domain" description="CYTH" evidence="1">
    <location>
        <begin position="2"/>
        <end position="207"/>
    </location>
</feature>
<dbReference type="PANTHER" id="PTHR39569:SF1">
    <property type="entry name" value="INORGANIC TRIPHOSPHATASE"/>
    <property type="match status" value="1"/>
</dbReference>
<name>A0A923GGA7_9PSED</name>
<dbReference type="SUPFAM" id="SSF55154">
    <property type="entry name" value="CYTH-like phosphatases"/>
    <property type="match status" value="1"/>
</dbReference>
<organism evidence="2">
    <name type="scientific">Pseudomonas peradeniyensis</name>
    <dbReference type="NCBI Taxonomy" id="2745488"/>
    <lineage>
        <taxon>Bacteria</taxon>
        <taxon>Pseudomonadati</taxon>
        <taxon>Pseudomonadota</taxon>
        <taxon>Gammaproteobacteria</taxon>
        <taxon>Pseudomonadales</taxon>
        <taxon>Pseudomonadaceae</taxon>
        <taxon>Pseudomonas</taxon>
    </lineage>
</organism>
<dbReference type="GO" id="GO:0050355">
    <property type="term" value="F:inorganic triphosphate phosphatase activity"/>
    <property type="evidence" value="ECO:0007669"/>
    <property type="project" value="InterPro"/>
</dbReference>
<dbReference type="SMART" id="SM01118">
    <property type="entry name" value="CYTH"/>
    <property type="match status" value="1"/>
</dbReference>
<gene>
    <name evidence="2" type="ORF">HU751_26025</name>
</gene>
<reference evidence="2" key="1">
    <citation type="journal article" date="2020" name="Microorganisms">
        <title>Reliable Identification of Environmental Pseudomonas Isolates Using the rpoD Gene.</title>
        <authorList>
            <consortium name="The Broad Institute Genome Sequencing Platform"/>
            <person name="Girard L."/>
            <person name="Lood C."/>
            <person name="Rokni-Zadeh H."/>
            <person name="van Noort V."/>
            <person name="Lavigne R."/>
            <person name="De Mot R."/>
        </authorList>
    </citation>
    <scope>NUCLEOTIDE SEQUENCE</scope>
    <source>
        <strain evidence="2">BW13M1</strain>
    </source>
</reference>
<proteinExistence type="predicted"/>
<dbReference type="EMBL" id="JABWRJ010000064">
    <property type="protein sequence ID" value="MBC3449238.1"/>
    <property type="molecule type" value="Genomic_DNA"/>
</dbReference>
<dbReference type="CDD" id="cd07756">
    <property type="entry name" value="CYTH-like_Pase_CHAD"/>
    <property type="match status" value="1"/>
</dbReference>
<sequence>MHKETELKLRASRETLAALREHPLLKKRNKSGWQTRELLNQYFDTPERDLSAARVALRLRRDGEVIIQTLKCRGQSVAGLSERNEHEWHLDKVKLDLKKLDATCWPEQLAELDKKTIKPLFTTDFTREYAEIAWGRGKAKVVIEAALDQGFVIAGKRKEEICELELELREGTPEALLELAAELAASLPLMPCDISKAERGYRLLDPDSYELGLPVTELQAEMQLDDAYAALAWQLLGSSQRLAEQYRHNGHWRLLQDWVRCLAELRALTASLGQAAPRPTTRALRASLDALLEDWRPLVLAGNDDEDIRRAAPEQFAEELEDPRWGQFSLETARWLSARAWTAERKGRGERQGKAQLASWLQHLLGEESRALKLPLYVQRPEDLAEQLPRIECVQTWLHHARQVLDLPQQDRLYGELNKLHELAEQPLVEEGKEELLEARIEQARAIEQNRAWKHLLKA</sequence>
<protein>
    <submittedName>
        <fullName evidence="2">Inorganic triphosphatase</fullName>
    </submittedName>
</protein>
<dbReference type="InterPro" id="IPR039013">
    <property type="entry name" value="YgiF"/>
</dbReference>
<reference evidence="2" key="2">
    <citation type="submission" date="2020-07" db="EMBL/GenBank/DDBJ databases">
        <authorList>
            <person name="Lood C."/>
            <person name="Girard L."/>
        </authorList>
    </citation>
    <scope>NUCLEOTIDE SEQUENCE</scope>
    <source>
        <strain evidence="2">BW13M1</strain>
    </source>
</reference>
<dbReference type="AlphaFoldDB" id="A0A923GGA7"/>
<dbReference type="PANTHER" id="PTHR39569">
    <property type="entry name" value="INORGANIC TRIPHOSPHATASE"/>
    <property type="match status" value="1"/>
</dbReference>
<dbReference type="GO" id="GO:0046872">
    <property type="term" value="F:metal ion binding"/>
    <property type="evidence" value="ECO:0007669"/>
    <property type="project" value="TreeGrafter"/>
</dbReference>
<dbReference type="InterPro" id="IPR033469">
    <property type="entry name" value="CYTH-like_dom_sf"/>
</dbReference>
<accession>A0A923GGA7</accession>
<evidence type="ECO:0000259" key="1">
    <source>
        <dbReference type="PROSITE" id="PS51707"/>
    </source>
</evidence>
<dbReference type="Gene3D" id="2.40.320.10">
    <property type="entry name" value="Hypothetical Protein Pfu-838710-001"/>
    <property type="match status" value="1"/>
</dbReference>
<evidence type="ECO:0000313" key="2">
    <source>
        <dbReference type="EMBL" id="MBC3449238.1"/>
    </source>
</evidence>